<dbReference type="Proteomes" id="UP000283680">
    <property type="component" value="Unassembled WGS sequence"/>
</dbReference>
<dbReference type="PANTHER" id="PTHR43826:SF7">
    <property type="entry name" value="PROTEIN UHPC, PUTATIVE-RELATED"/>
    <property type="match status" value="1"/>
</dbReference>
<sequence length="92" mass="10096">MWILTLSSAFMYISRYAVNSWGVFYLEAQKGYSTLDASFIISISSICGIVGTVFSGIISDKLFAGSRNFSALIFGLMNVIASITAFFSYVVF</sequence>
<organism evidence="6 7">
    <name type="scientific">Bacteroides uniformis</name>
    <dbReference type="NCBI Taxonomy" id="820"/>
    <lineage>
        <taxon>Bacteria</taxon>
        <taxon>Pseudomonadati</taxon>
        <taxon>Bacteroidota</taxon>
        <taxon>Bacteroidia</taxon>
        <taxon>Bacteroidales</taxon>
        <taxon>Bacteroidaceae</taxon>
        <taxon>Bacteroides</taxon>
    </lineage>
</organism>
<evidence type="ECO:0000256" key="2">
    <source>
        <dbReference type="ARBA" id="ARBA00022692"/>
    </source>
</evidence>
<dbReference type="PANTHER" id="PTHR43826">
    <property type="entry name" value="GLUCOSE-6-PHOSPHATE EXCHANGER SLC37A4"/>
    <property type="match status" value="1"/>
</dbReference>
<dbReference type="GO" id="GO:0012505">
    <property type="term" value="C:endomembrane system"/>
    <property type="evidence" value="ECO:0007669"/>
    <property type="project" value="UniProtKB-SubCell"/>
</dbReference>
<evidence type="ECO:0000313" key="6">
    <source>
        <dbReference type="EMBL" id="RGQ54965.1"/>
    </source>
</evidence>
<dbReference type="InterPro" id="IPR051337">
    <property type="entry name" value="OPA_Antiporter"/>
</dbReference>
<keyword evidence="4 5" id="KW-0472">Membrane</keyword>
<reference evidence="6 7" key="1">
    <citation type="submission" date="2018-08" db="EMBL/GenBank/DDBJ databases">
        <title>A genome reference for cultivated species of the human gut microbiota.</title>
        <authorList>
            <person name="Zou Y."/>
            <person name="Xue W."/>
            <person name="Luo G."/>
        </authorList>
    </citation>
    <scope>NUCLEOTIDE SEQUENCE [LARGE SCALE GENOMIC DNA]</scope>
    <source>
        <strain evidence="6 7">AF28-11</strain>
    </source>
</reference>
<comment type="caution">
    <text evidence="6">The sequence shown here is derived from an EMBL/GenBank/DDBJ whole genome shotgun (WGS) entry which is preliminary data.</text>
</comment>
<dbReference type="AlphaFoldDB" id="A0A412BJD3"/>
<keyword evidence="2 5" id="KW-0812">Transmembrane</keyword>
<dbReference type="GO" id="GO:0035435">
    <property type="term" value="P:phosphate ion transmembrane transport"/>
    <property type="evidence" value="ECO:0007669"/>
    <property type="project" value="TreeGrafter"/>
</dbReference>
<evidence type="ECO:0000256" key="5">
    <source>
        <dbReference type="SAM" id="Phobius"/>
    </source>
</evidence>
<protein>
    <recommendedName>
        <fullName evidence="8">MFS transporter</fullName>
    </recommendedName>
</protein>
<dbReference type="GO" id="GO:0061513">
    <property type="term" value="F:glucose 6-phosphate:phosphate antiporter activity"/>
    <property type="evidence" value="ECO:0007669"/>
    <property type="project" value="TreeGrafter"/>
</dbReference>
<evidence type="ECO:0000256" key="1">
    <source>
        <dbReference type="ARBA" id="ARBA00004127"/>
    </source>
</evidence>
<evidence type="ECO:0008006" key="8">
    <source>
        <dbReference type="Google" id="ProtNLM"/>
    </source>
</evidence>
<gene>
    <name evidence="6" type="ORF">DWY92_03180</name>
</gene>
<proteinExistence type="predicted"/>
<comment type="subcellular location">
    <subcellularLocation>
        <location evidence="1">Endomembrane system</location>
        <topology evidence="1">Multi-pass membrane protein</topology>
    </subcellularLocation>
</comment>
<dbReference type="InterPro" id="IPR036259">
    <property type="entry name" value="MFS_trans_sf"/>
</dbReference>
<evidence type="ECO:0000256" key="3">
    <source>
        <dbReference type="ARBA" id="ARBA00022989"/>
    </source>
</evidence>
<dbReference type="SUPFAM" id="SSF103473">
    <property type="entry name" value="MFS general substrate transporter"/>
    <property type="match status" value="1"/>
</dbReference>
<dbReference type="GO" id="GO:0005886">
    <property type="term" value="C:plasma membrane"/>
    <property type="evidence" value="ECO:0007669"/>
    <property type="project" value="TreeGrafter"/>
</dbReference>
<evidence type="ECO:0000313" key="7">
    <source>
        <dbReference type="Proteomes" id="UP000283680"/>
    </source>
</evidence>
<accession>A0A412BJD3</accession>
<name>A0A412BJD3_BACUN</name>
<feature type="transmembrane region" description="Helical" evidence="5">
    <location>
        <begin position="71"/>
        <end position="91"/>
    </location>
</feature>
<dbReference type="EMBL" id="QRTH01000001">
    <property type="protein sequence ID" value="RGQ54965.1"/>
    <property type="molecule type" value="Genomic_DNA"/>
</dbReference>
<evidence type="ECO:0000256" key="4">
    <source>
        <dbReference type="ARBA" id="ARBA00023136"/>
    </source>
</evidence>
<keyword evidence="3 5" id="KW-1133">Transmembrane helix</keyword>
<feature type="transmembrane region" description="Helical" evidence="5">
    <location>
        <begin position="39"/>
        <end position="59"/>
    </location>
</feature>
<dbReference type="Gene3D" id="1.20.1250.20">
    <property type="entry name" value="MFS general substrate transporter like domains"/>
    <property type="match status" value="1"/>
</dbReference>